<comment type="caution">
    <text evidence="1">The sequence shown here is derived from an EMBL/GenBank/DDBJ whole genome shotgun (WGS) entry which is preliminary data.</text>
</comment>
<reference evidence="1 2" key="1">
    <citation type="submission" date="2018-03" db="EMBL/GenBank/DDBJ databases">
        <title>Genomic Encyclopedia of Type Strains, Phase III (KMG-III): the genomes of soil and plant-associated and newly described type strains.</title>
        <authorList>
            <person name="Whitman W."/>
        </authorList>
    </citation>
    <scope>NUCLEOTIDE SEQUENCE [LARGE SCALE GENOMIC DNA]</scope>
    <source>
        <strain evidence="1 2">CGMCC 1.9313</strain>
    </source>
</reference>
<organism evidence="1 2">
    <name type="scientific">Arcticibacter pallidicorallinus</name>
    <dbReference type="NCBI Taxonomy" id="1259464"/>
    <lineage>
        <taxon>Bacteria</taxon>
        <taxon>Pseudomonadati</taxon>
        <taxon>Bacteroidota</taxon>
        <taxon>Sphingobacteriia</taxon>
        <taxon>Sphingobacteriales</taxon>
        <taxon>Sphingobacteriaceae</taxon>
        <taxon>Arcticibacter</taxon>
    </lineage>
</organism>
<evidence type="ECO:0000313" key="1">
    <source>
        <dbReference type="EMBL" id="PRY53214.1"/>
    </source>
</evidence>
<evidence type="ECO:0000313" key="2">
    <source>
        <dbReference type="Proteomes" id="UP000238034"/>
    </source>
</evidence>
<gene>
    <name evidence="1" type="ORF">B0I27_104224</name>
</gene>
<name>A0A2T0U5P8_9SPHI</name>
<keyword evidence="2" id="KW-1185">Reference proteome</keyword>
<dbReference type="AlphaFoldDB" id="A0A2T0U5P8"/>
<protein>
    <submittedName>
        <fullName evidence="1">Uncharacterized protein</fullName>
    </submittedName>
</protein>
<accession>A0A2T0U5P8</accession>
<dbReference type="Proteomes" id="UP000238034">
    <property type="component" value="Unassembled WGS sequence"/>
</dbReference>
<proteinExistence type="predicted"/>
<sequence length="64" mass="7697">MKATAKRHFRKLPFLEMKVLIVMTYLTYDKLLTPSRLVQRFFQDSFLSSKNDRMSNDKLSFFDT</sequence>
<dbReference type="EMBL" id="PVTH01000004">
    <property type="protein sequence ID" value="PRY53214.1"/>
    <property type="molecule type" value="Genomic_DNA"/>
</dbReference>